<accession>A0A150SRF1</accession>
<proteinExistence type="predicted"/>
<name>A0A150SRF1_SORCE</name>
<comment type="caution">
    <text evidence="1">The sequence shown here is derived from an EMBL/GenBank/DDBJ whole genome shotgun (WGS) entry which is preliminary data.</text>
</comment>
<sequence>MTAEPRSLGTAALSLRLSTSRGMATYVTYLISPGEGARIVAEIEEEVRALGEDMTIATVGVSSNAARLVHDLPAIVGDVLLVCAENYSEADWRFLDLRRSALTREGAVVFVTTPASFAELMQVAPNLASWLGGLVFSHKDTDALARAQMGTRLNALRVWSGKSDTEVLEEAERGTLPRDPEYAEWLVLLGRGDLLDAS</sequence>
<dbReference type="EMBL" id="JEMB01000681">
    <property type="protein sequence ID" value="KYF95003.1"/>
    <property type="molecule type" value="Genomic_DNA"/>
</dbReference>
<evidence type="ECO:0000313" key="2">
    <source>
        <dbReference type="Proteomes" id="UP000075635"/>
    </source>
</evidence>
<organism evidence="1 2">
    <name type="scientific">Sorangium cellulosum</name>
    <name type="common">Polyangium cellulosum</name>
    <dbReference type="NCBI Taxonomy" id="56"/>
    <lineage>
        <taxon>Bacteria</taxon>
        <taxon>Pseudomonadati</taxon>
        <taxon>Myxococcota</taxon>
        <taxon>Polyangia</taxon>
        <taxon>Polyangiales</taxon>
        <taxon>Polyangiaceae</taxon>
        <taxon>Sorangium</taxon>
    </lineage>
</organism>
<evidence type="ECO:0000313" key="1">
    <source>
        <dbReference type="EMBL" id="KYF95003.1"/>
    </source>
</evidence>
<gene>
    <name evidence="1" type="ORF">BE17_47540</name>
</gene>
<protein>
    <submittedName>
        <fullName evidence="1">Uncharacterized protein</fullName>
    </submittedName>
</protein>
<reference evidence="1 2" key="1">
    <citation type="submission" date="2014-02" db="EMBL/GenBank/DDBJ databases">
        <title>The small core and large imbalanced accessory genome model reveals a collaborative survival strategy of Sorangium cellulosum strains in nature.</title>
        <authorList>
            <person name="Han K."/>
            <person name="Peng R."/>
            <person name="Blom J."/>
            <person name="Li Y.-Z."/>
        </authorList>
    </citation>
    <scope>NUCLEOTIDE SEQUENCE [LARGE SCALE GENOMIC DNA]</scope>
    <source>
        <strain evidence="1 2">So0011-07</strain>
    </source>
</reference>
<dbReference type="AlphaFoldDB" id="A0A150SRF1"/>
<dbReference type="Proteomes" id="UP000075635">
    <property type="component" value="Unassembled WGS sequence"/>
</dbReference>